<evidence type="ECO:0000313" key="2">
    <source>
        <dbReference type="Proteomes" id="UP000554235"/>
    </source>
</evidence>
<comment type="caution">
    <text evidence="1">The sequence shown here is derived from an EMBL/GenBank/DDBJ whole genome shotgun (WGS) entry which is preliminary data.</text>
</comment>
<proteinExistence type="predicted"/>
<dbReference type="Proteomes" id="UP000554235">
    <property type="component" value="Unassembled WGS sequence"/>
</dbReference>
<dbReference type="EMBL" id="JAADYS010004059">
    <property type="protein sequence ID" value="KAF4436885.1"/>
    <property type="molecule type" value="Genomic_DNA"/>
</dbReference>
<name>A0A8H4JQ36_9HYPO</name>
<protein>
    <submittedName>
        <fullName evidence="1">Zincin</fullName>
    </submittedName>
</protein>
<organism evidence="1 2">
    <name type="scientific">Fusarium albosuccineum</name>
    <dbReference type="NCBI Taxonomy" id="1237068"/>
    <lineage>
        <taxon>Eukaryota</taxon>
        <taxon>Fungi</taxon>
        <taxon>Dikarya</taxon>
        <taxon>Ascomycota</taxon>
        <taxon>Pezizomycotina</taxon>
        <taxon>Sordariomycetes</taxon>
        <taxon>Hypocreomycetidae</taxon>
        <taxon>Hypocreales</taxon>
        <taxon>Nectriaceae</taxon>
        <taxon>Fusarium</taxon>
        <taxon>Fusarium decemcellulare species complex</taxon>
    </lineage>
</organism>
<dbReference type="AlphaFoldDB" id="A0A8H4JQ36"/>
<accession>A0A8H4JQ36</accession>
<reference evidence="1 2" key="1">
    <citation type="submission" date="2020-01" db="EMBL/GenBank/DDBJ databases">
        <title>Identification and distribution of gene clusters putatively required for synthesis of sphingolipid metabolism inhibitors in phylogenetically diverse species of the filamentous fungus Fusarium.</title>
        <authorList>
            <person name="Kim H.-S."/>
            <person name="Busman M."/>
            <person name="Brown D.W."/>
            <person name="Divon H."/>
            <person name="Uhlig S."/>
            <person name="Proctor R.H."/>
        </authorList>
    </citation>
    <scope>NUCLEOTIDE SEQUENCE [LARGE SCALE GENOMIC DNA]</scope>
    <source>
        <strain evidence="1 2">NRRL 20459</strain>
    </source>
</reference>
<dbReference type="OrthoDB" id="65569at2759"/>
<evidence type="ECO:0000313" key="1">
    <source>
        <dbReference type="EMBL" id="KAF4436885.1"/>
    </source>
</evidence>
<gene>
    <name evidence="1" type="ORF">FALBO_17428</name>
</gene>
<sequence length="84" mass="9102">MSASNGDFSDWQQLDNNVATGSIVTDGADLYQLHKTGLIFKYTGTPLTSWQQLDNNPATVKIVASGGKLYQLHNTGKIFKDTGP</sequence>
<keyword evidence="2" id="KW-1185">Reference proteome</keyword>